<evidence type="ECO:0000256" key="2">
    <source>
        <dbReference type="ARBA" id="ARBA00022670"/>
    </source>
</evidence>
<sequence length="345" mass="40693">MLKVIWGPPCSGKTTHCQEQLKDKDVVFDYDQIKRALIYGKDYEIIDWIQNLVIKMRGTFLRTYSEDEDIENAYLIVSYPSDDLKKFIEEDIGIEDVEYEKMKTSKDECLKNLEKDSTRPDKDREKKLIEKWFEDHKEKKEDKKMDNFKKDRQYRAVLEKLETTQKEKRIDTDYYVEGYATRFEPYLLYEDEDGKVFEEFDRECFKDTDMSDVIMQFDHAGKVFARQSNGTLIVEPNDEGLFIAADLSKSSAAKELYEEIESGLITKMSWGFRVGDYDYDKKTRTIKHKSVKKIFDVSAVSRPANESTNINARDLVHGVIDKTLKESQERKRLELKILLELEGER</sequence>
<keyword evidence="1" id="KW-1188">Viral release from host cell</keyword>
<dbReference type="Gene3D" id="3.40.50.300">
    <property type="entry name" value="P-loop containing nucleotide triphosphate hydrolases"/>
    <property type="match status" value="1"/>
</dbReference>
<accession>A0AAW9MWW4</accession>
<gene>
    <name evidence="5" type="ORF">VLK81_02300</name>
    <name evidence="6" type="ORF">VLK81_02545</name>
    <name evidence="7" type="ORF">VLK81_09655</name>
</gene>
<evidence type="ECO:0000256" key="3">
    <source>
        <dbReference type="ARBA" id="ARBA00022801"/>
    </source>
</evidence>
<keyword evidence="8" id="KW-1185">Reference proteome</keyword>
<dbReference type="Pfam" id="PF04586">
    <property type="entry name" value="Peptidase_S78"/>
    <property type="match status" value="1"/>
</dbReference>
<dbReference type="RefSeq" id="WP_324618922.1">
    <property type="nucleotide sequence ID" value="NZ_JAYKOT010000002.1"/>
</dbReference>
<dbReference type="Proteomes" id="UP001357733">
    <property type="component" value="Unassembled WGS sequence"/>
</dbReference>
<dbReference type="InterPro" id="IPR027417">
    <property type="entry name" value="P-loop_NTPase"/>
</dbReference>
<evidence type="ECO:0000313" key="5">
    <source>
        <dbReference type="EMBL" id="MEB3428865.1"/>
    </source>
</evidence>
<name>A0AAW9MWW4_9FIRM</name>
<evidence type="ECO:0000313" key="8">
    <source>
        <dbReference type="Proteomes" id="UP001357733"/>
    </source>
</evidence>
<dbReference type="EMBL" id="JAYKOT010000002">
    <property type="protein sequence ID" value="MEB3428865.1"/>
    <property type="molecule type" value="Genomic_DNA"/>
</dbReference>
<evidence type="ECO:0000313" key="7">
    <source>
        <dbReference type="EMBL" id="MEB3430248.1"/>
    </source>
</evidence>
<evidence type="ECO:0000313" key="6">
    <source>
        <dbReference type="EMBL" id="MEB3428912.1"/>
    </source>
</evidence>
<dbReference type="EMBL" id="JAYKOT010000003">
    <property type="protein sequence ID" value="MEB3430248.1"/>
    <property type="molecule type" value="Genomic_DNA"/>
</dbReference>
<feature type="domain" description="Prohead serine protease" evidence="4">
    <location>
        <begin position="163"/>
        <end position="312"/>
    </location>
</feature>
<dbReference type="SUPFAM" id="SSF52540">
    <property type="entry name" value="P-loop containing nucleoside triphosphate hydrolases"/>
    <property type="match status" value="1"/>
</dbReference>
<proteinExistence type="predicted"/>
<reference evidence="7 8" key="1">
    <citation type="submission" date="2024-01" db="EMBL/GenBank/DDBJ databases">
        <title>Complete genome sequence of Citroniella saccharovorans strain M6.X9, isolated from human fecal sample.</title>
        <authorList>
            <person name="Cheng G."/>
            <person name="Westerholm M."/>
            <person name="Schnurer A."/>
        </authorList>
    </citation>
    <scope>NUCLEOTIDE SEQUENCE [LARGE SCALE GENOMIC DNA]</scope>
    <source>
        <strain evidence="7 8">DSM 29873</strain>
    </source>
</reference>
<dbReference type="GO" id="GO:0008233">
    <property type="term" value="F:peptidase activity"/>
    <property type="evidence" value="ECO:0007669"/>
    <property type="project" value="UniProtKB-KW"/>
</dbReference>
<evidence type="ECO:0000256" key="1">
    <source>
        <dbReference type="ARBA" id="ARBA00022612"/>
    </source>
</evidence>
<protein>
    <submittedName>
        <fullName evidence="7">HK97 family phage prohead protease</fullName>
    </submittedName>
</protein>
<keyword evidence="3" id="KW-0378">Hydrolase</keyword>
<keyword evidence="2 7" id="KW-0645">Protease</keyword>
<comment type="caution">
    <text evidence="7">The sequence shown here is derived from an EMBL/GenBank/DDBJ whole genome shotgun (WGS) entry which is preliminary data.</text>
</comment>
<organism evidence="7 8">
    <name type="scientific">Citroniella saccharovorans</name>
    <dbReference type="NCBI Taxonomy" id="2053367"/>
    <lineage>
        <taxon>Bacteria</taxon>
        <taxon>Bacillati</taxon>
        <taxon>Bacillota</taxon>
        <taxon>Tissierellia</taxon>
        <taxon>Tissierellales</taxon>
        <taxon>Peptoniphilaceae</taxon>
        <taxon>Citroniella</taxon>
    </lineage>
</organism>
<dbReference type="AlphaFoldDB" id="A0AAW9MWW4"/>
<evidence type="ECO:0000259" key="4">
    <source>
        <dbReference type="Pfam" id="PF04586"/>
    </source>
</evidence>
<dbReference type="GO" id="GO:0006508">
    <property type="term" value="P:proteolysis"/>
    <property type="evidence" value="ECO:0007669"/>
    <property type="project" value="UniProtKB-KW"/>
</dbReference>
<dbReference type="InterPro" id="IPR054613">
    <property type="entry name" value="Peptidase_S78_dom"/>
</dbReference>
<dbReference type="EMBL" id="JAYKOT010000003">
    <property type="protein sequence ID" value="MEB3428912.1"/>
    <property type="molecule type" value="Genomic_DNA"/>
</dbReference>